<reference evidence="1" key="2">
    <citation type="submission" date="2014-06" db="EMBL/GenBank/DDBJ databases">
        <title>Draft genome sequence of Eubacterium siraeum (DSM 15702).</title>
        <authorList>
            <person name="Sudarsanam P."/>
            <person name="Ley R."/>
            <person name="Guruge J."/>
            <person name="Turnbaugh P.J."/>
            <person name="Mahowald M."/>
            <person name="Liep D."/>
            <person name="Gordon J."/>
        </authorList>
    </citation>
    <scope>NUCLEOTIDE SEQUENCE</scope>
    <source>
        <strain evidence="1">DSM 15702</strain>
    </source>
</reference>
<name>B0MR97_9FIRM</name>
<comment type="caution">
    <text evidence="1">The sequence shown here is derived from an EMBL/GenBank/DDBJ whole genome shotgun (WGS) entry which is preliminary data.</text>
</comment>
<dbReference type="EMBL" id="ABCA03000054">
    <property type="protein sequence ID" value="EDR99753.1"/>
    <property type="molecule type" value="Genomic_DNA"/>
</dbReference>
<evidence type="ECO:0000313" key="2">
    <source>
        <dbReference type="Proteomes" id="UP000005326"/>
    </source>
</evidence>
<reference evidence="1" key="1">
    <citation type="submission" date="2007-10" db="EMBL/GenBank/DDBJ databases">
        <authorList>
            <person name="Fulton L."/>
            <person name="Clifton S."/>
            <person name="Fulton B."/>
            <person name="Xu J."/>
            <person name="Minx P."/>
            <person name="Pepin K.H."/>
            <person name="Johnson M."/>
            <person name="Thiruvilangam P."/>
            <person name="Bhonagiri V."/>
            <person name="Nash W.E."/>
            <person name="Mardis E.R."/>
            <person name="Wilson R.K."/>
        </authorList>
    </citation>
    <scope>NUCLEOTIDE SEQUENCE [LARGE SCALE GENOMIC DNA]</scope>
    <source>
        <strain evidence="1">DSM 15702</strain>
    </source>
</reference>
<protein>
    <submittedName>
        <fullName evidence="1">Uncharacterized protein</fullName>
    </submittedName>
</protein>
<organism evidence="1 2">
    <name type="scientific">[Eubacterium] siraeum DSM 15702</name>
    <dbReference type="NCBI Taxonomy" id="428128"/>
    <lineage>
        <taxon>Bacteria</taxon>
        <taxon>Bacillati</taxon>
        <taxon>Bacillota</taxon>
        <taxon>Clostridia</taxon>
        <taxon>Eubacteriales</taxon>
        <taxon>Oscillospiraceae</taxon>
        <taxon>Oscillospiraceae incertae sedis</taxon>
    </lineage>
</organism>
<sequence length="46" mass="5305">MGACTFYILIVFPKITDYDGKASYHDIISAFQGNFRLKIVYKKSKI</sequence>
<gene>
    <name evidence="1" type="ORF">EUBSIR_02369</name>
</gene>
<dbReference type="AlphaFoldDB" id="B0MR97"/>
<keyword evidence="2" id="KW-1185">Reference proteome</keyword>
<evidence type="ECO:0000313" key="1">
    <source>
        <dbReference type="EMBL" id="EDR99753.1"/>
    </source>
</evidence>
<accession>B0MR97</accession>
<dbReference type="Proteomes" id="UP000005326">
    <property type="component" value="Unassembled WGS sequence"/>
</dbReference>
<proteinExistence type="predicted"/>